<dbReference type="KEGG" id="blac:94349105"/>
<feature type="domain" description="HMG box" evidence="4">
    <location>
        <begin position="182"/>
        <end position="248"/>
    </location>
</feature>
<keyword evidence="1 2" id="KW-0238">DNA-binding</keyword>
<feature type="DNA-binding region" description="HMG box" evidence="2">
    <location>
        <begin position="278"/>
        <end position="346"/>
    </location>
</feature>
<keyword evidence="2" id="KW-0539">Nucleus</keyword>
<feature type="domain" description="HMG box" evidence="4">
    <location>
        <begin position="7"/>
        <end position="75"/>
    </location>
</feature>
<evidence type="ECO:0000256" key="3">
    <source>
        <dbReference type="SAM" id="MobiDB-lite"/>
    </source>
</evidence>
<gene>
    <name evidence="5" type="ORF">CCR75_005353</name>
</gene>
<feature type="domain" description="HMG box" evidence="4">
    <location>
        <begin position="278"/>
        <end position="346"/>
    </location>
</feature>
<feature type="domain" description="HMG box" evidence="4">
    <location>
        <begin position="407"/>
        <end position="474"/>
    </location>
</feature>
<evidence type="ECO:0000256" key="1">
    <source>
        <dbReference type="ARBA" id="ARBA00023125"/>
    </source>
</evidence>
<sequence>MTDRSEPARYKTAYMHYSGIRRKDVVSKHPAWTVQQVSSELGRQWKALTSNELKPWVELAQFDKARFCTEAHLMHSAQNNKSFSTKRKKLPNQPRQPDTAYICFWKSRRPVVVAKNPSLDAQLVSKEVARQWRALSVLERQIWINLAAKDTIRFQEDTAHYHQKLGDVPELYKAPLKDPFAPKPAKSGFQLFVRYNRDNFPLLKVTINNFRSEMSKVWNKLSDSDKNEWYELAKQDKRRYDREMNSYEPPVYMDVDIQKTYERFRELQYMARGNSCAPRLPENAYSIFVSTQRQKLVALRPNLLNTQIMHELGVAWKALSTIERTVFQGKARDDAKRFRTEMETFLARQQIKERASQDSSTMRARKRKEYDQGETKYEQLQDMETEGCSGRKENHGPGYKLRKSGLPRRPKSAYNLMFMSKRTELLATNQISHNECSALCGRLWRRMSKEDREPYIFMAAEDKRRYNLELEALSIEASQESGT</sequence>
<dbReference type="PANTHER" id="PTHR48112:SF15">
    <property type="entry name" value="HMG BOX DOMAIN-CONTAINING PROTEIN"/>
    <property type="match status" value="1"/>
</dbReference>
<feature type="DNA-binding region" description="HMG box" evidence="2">
    <location>
        <begin position="7"/>
        <end position="75"/>
    </location>
</feature>
<feature type="compositionally biased region" description="Basic and acidic residues" evidence="3">
    <location>
        <begin position="368"/>
        <end position="379"/>
    </location>
</feature>
<dbReference type="OrthoDB" id="1919336at2759"/>
<accession>A0A976FJD3</accession>
<organism evidence="5 6">
    <name type="scientific">Bremia lactucae</name>
    <name type="common">Lettuce downy mildew</name>
    <dbReference type="NCBI Taxonomy" id="4779"/>
    <lineage>
        <taxon>Eukaryota</taxon>
        <taxon>Sar</taxon>
        <taxon>Stramenopiles</taxon>
        <taxon>Oomycota</taxon>
        <taxon>Peronosporomycetes</taxon>
        <taxon>Peronosporales</taxon>
        <taxon>Peronosporaceae</taxon>
        <taxon>Bremia</taxon>
    </lineage>
</organism>
<dbReference type="SMART" id="SM00398">
    <property type="entry name" value="HMG"/>
    <property type="match status" value="5"/>
</dbReference>
<dbReference type="InterPro" id="IPR050342">
    <property type="entry name" value="HMGB"/>
</dbReference>
<dbReference type="Pfam" id="PF09011">
    <property type="entry name" value="HMG_box_2"/>
    <property type="match status" value="2"/>
</dbReference>
<dbReference type="Gene3D" id="1.10.30.10">
    <property type="entry name" value="High mobility group box domain"/>
    <property type="match status" value="5"/>
</dbReference>
<evidence type="ECO:0000256" key="2">
    <source>
        <dbReference type="PROSITE-ProRule" id="PRU00267"/>
    </source>
</evidence>
<feature type="DNA-binding region" description="HMG box" evidence="2">
    <location>
        <begin position="182"/>
        <end position="248"/>
    </location>
</feature>
<dbReference type="AlphaFoldDB" id="A0A976FJD3"/>
<name>A0A976FJD3_BRELC</name>
<dbReference type="PANTHER" id="PTHR48112">
    <property type="entry name" value="HIGH MOBILITY GROUP PROTEIN DSP1"/>
    <property type="match status" value="1"/>
</dbReference>
<dbReference type="GO" id="GO:0003677">
    <property type="term" value="F:DNA binding"/>
    <property type="evidence" value="ECO:0007669"/>
    <property type="project" value="UniProtKB-UniRule"/>
</dbReference>
<dbReference type="GO" id="GO:0005634">
    <property type="term" value="C:nucleus"/>
    <property type="evidence" value="ECO:0007669"/>
    <property type="project" value="UniProtKB-UniRule"/>
</dbReference>
<evidence type="ECO:0000313" key="5">
    <source>
        <dbReference type="EMBL" id="TDH67564.1"/>
    </source>
</evidence>
<feature type="DNA-binding region" description="HMG box" evidence="2">
    <location>
        <begin position="407"/>
        <end position="474"/>
    </location>
</feature>
<evidence type="ECO:0000259" key="4">
    <source>
        <dbReference type="PROSITE" id="PS50118"/>
    </source>
</evidence>
<comment type="caution">
    <text evidence="5">The sequence shown here is derived from an EMBL/GenBank/DDBJ whole genome shotgun (WGS) entry which is preliminary data.</text>
</comment>
<dbReference type="EMBL" id="SHOA02000014">
    <property type="protein sequence ID" value="TDH67564.1"/>
    <property type="molecule type" value="Genomic_DNA"/>
</dbReference>
<dbReference type="Pfam" id="PF00505">
    <property type="entry name" value="HMG_box"/>
    <property type="match status" value="3"/>
</dbReference>
<reference evidence="5 6" key="1">
    <citation type="journal article" date="2021" name="Genome Biol.">
        <title>AFLAP: assembly-free linkage analysis pipeline using k-mers from genome sequencing data.</title>
        <authorList>
            <person name="Fletcher K."/>
            <person name="Zhang L."/>
            <person name="Gil J."/>
            <person name="Han R."/>
            <person name="Cavanaugh K."/>
            <person name="Michelmore R."/>
        </authorList>
    </citation>
    <scope>NUCLEOTIDE SEQUENCE [LARGE SCALE GENOMIC DNA]</scope>
    <source>
        <strain evidence="5 6">SF5</strain>
    </source>
</reference>
<keyword evidence="6" id="KW-1185">Reference proteome</keyword>
<proteinExistence type="predicted"/>
<feature type="domain" description="HMG box" evidence="4">
    <location>
        <begin position="94"/>
        <end position="162"/>
    </location>
</feature>
<dbReference type="CDD" id="cd00084">
    <property type="entry name" value="HMG-box_SF"/>
    <property type="match status" value="3"/>
</dbReference>
<feature type="region of interest" description="Disordered" evidence="3">
    <location>
        <begin position="352"/>
        <end position="406"/>
    </location>
</feature>
<dbReference type="Proteomes" id="UP000294530">
    <property type="component" value="Unassembled WGS sequence"/>
</dbReference>
<dbReference type="RefSeq" id="XP_067817063.1">
    <property type="nucleotide sequence ID" value="XM_067963434.1"/>
</dbReference>
<dbReference type="PROSITE" id="PS50118">
    <property type="entry name" value="HMG_BOX_2"/>
    <property type="match status" value="5"/>
</dbReference>
<protein>
    <recommendedName>
        <fullName evidence="4">HMG box domain-containing protein</fullName>
    </recommendedName>
</protein>
<evidence type="ECO:0000313" key="6">
    <source>
        <dbReference type="Proteomes" id="UP000294530"/>
    </source>
</evidence>
<dbReference type="InterPro" id="IPR036910">
    <property type="entry name" value="HMG_box_dom_sf"/>
</dbReference>
<dbReference type="GeneID" id="94349105"/>
<dbReference type="SUPFAM" id="SSF47095">
    <property type="entry name" value="HMG-box"/>
    <property type="match status" value="5"/>
</dbReference>
<dbReference type="InterPro" id="IPR009071">
    <property type="entry name" value="HMG_box_dom"/>
</dbReference>
<feature type="DNA-binding region" description="HMG box" evidence="2">
    <location>
        <begin position="94"/>
        <end position="162"/>
    </location>
</feature>